<gene>
    <name evidence="1" type="ORF">HNR57_003662</name>
</gene>
<sequence length="171" mass="19211">MYNALSLAISLVALGLSGFFTLRQIRQARSTSHMTMLLEVALHNIRDKDFQSDQHYVLTRLAQEHAPAAGMDALPEPALTMTRNVAFSYEYIGAMVALGMVDSSLALSVFHFRVRQVWTALEPYVRAEREIRNAPFLPFFEHLYLVSCANPTAKFLRSLGLRNTDGYSPDA</sequence>
<evidence type="ECO:0000313" key="1">
    <source>
        <dbReference type="EMBL" id="MBB6077736.1"/>
    </source>
</evidence>
<reference evidence="1 2" key="1">
    <citation type="submission" date="2020-08" db="EMBL/GenBank/DDBJ databases">
        <title>Genomic Encyclopedia of Type Strains, Phase IV (KMG-IV): sequencing the most valuable type-strain genomes for metagenomic binning, comparative biology and taxonomic classification.</title>
        <authorList>
            <person name="Goeker M."/>
        </authorList>
    </citation>
    <scope>NUCLEOTIDE SEQUENCE [LARGE SCALE GENOMIC DNA]</scope>
    <source>
        <strain evidence="1 2">DSM 43350</strain>
    </source>
</reference>
<accession>A0A7W9WHJ7</accession>
<dbReference type="EMBL" id="JACHGV010000005">
    <property type="protein sequence ID" value="MBB6077736.1"/>
    <property type="molecule type" value="Genomic_DNA"/>
</dbReference>
<proteinExistence type="predicted"/>
<dbReference type="Pfam" id="PF15956">
    <property type="entry name" value="DUF4760"/>
    <property type="match status" value="1"/>
</dbReference>
<organism evidence="1 2">
    <name type="scientific">Streptomyces paradoxus</name>
    <dbReference type="NCBI Taxonomy" id="66375"/>
    <lineage>
        <taxon>Bacteria</taxon>
        <taxon>Bacillati</taxon>
        <taxon>Actinomycetota</taxon>
        <taxon>Actinomycetes</taxon>
        <taxon>Kitasatosporales</taxon>
        <taxon>Streptomycetaceae</taxon>
        <taxon>Streptomyces</taxon>
    </lineage>
</organism>
<dbReference type="RefSeq" id="WP_184561042.1">
    <property type="nucleotide sequence ID" value="NZ_BAAARS010000005.1"/>
</dbReference>
<keyword evidence="2" id="KW-1185">Reference proteome</keyword>
<dbReference type="InterPro" id="IPR031876">
    <property type="entry name" value="DUF4760"/>
</dbReference>
<evidence type="ECO:0000313" key="2">
    <source>
        <dbReference type="Proteomes" id="UP000591537"/>
    </source>
</evidence>
<dbReference type="AlphaFoldDB" id="A0A7W9WHJ7"/>
<comment type="caution">
    <text evidence="1">The sequence shown here is derived from an EMBL/GenBank/DDBJ whole genome shotgun (WGS) entry which is preliminary data.</text>
</comment>
<protein>
    <submittedName>
        <fullName evidence="1">Uncharacterized protein</fullName>
    </submittedName>
</protein>
<dbReference type="Proteomes" id="UP000591537">
    <property type="component" value="Unassembled WGS sequence"/>
</dbReference>
<name>A0A7W9WHJ7_9ACTN</name>